<reference evidence="1" key="1">
    <citation type="submission" date="2020-03" db="EMBL/GenBank/DDBJ databases">
        <title>The deep terrestrial virosphere.</title>
        <authorList>
            <person name="Holmfeldt K."/>
            <person name="Nilsson E."/>
            <person name="Simone D."/>
            <person name="Lopez-Fernandez M."/>
            <person name="Wu X."/>
            <person name="de Brujin I."/>
            <person name="Lundin D."/>
            <person name="Andersson A."/>
            <person name="Bertilsson S."/>
            <person name="Dopson M."/>
        </authorList>
    </citation>
    <scope>NUCLEOTIDE SEQUENCE</scope>
    <source>
        <strain evidence="1">MM415B06292</strain>
    </source>
</reference>
<protein>
    <submittedName>
        <fullName evidence="1">Uncharacterized protein</fullName>
    </submittedName>
</protein>
<sequence>MSEKDLREKLNELDLDADSIEEIVSSVKTPEEVIPEPKSIVPDLEVALLYETDWKKRASLAARIISERYDKGY</sequence>
<dbReference type="EMBL" id="MT143489">
    <property type="protein sequence ID" value="QJA97384.1"/>
    <property type="molecule type" value="Genomic_DNA"/>
</dbReference>
<proteinExistence type="predicted"/>
<gene>
    <name evidence="1" type="ORF">MM415B06292_0004</name>
</gene>
<accession>A0A6M3LUY5</accession>
<evidence type="ECO:0000313" key="1">
    <source>
        <dbReference type="EMBL" id="QJA97384.1"/>
    </source>
</evidence>
<organism evidence="1">
    <name type="scientific">viral metagenome</name>
    <dbReference type="NCBI Taxonomy" id="1070528"/>
    <lineage>
        <taxon>unclassified sequences</taxon>
        <taxon>metagenomes</taxon>
        <taxon>organismal metagenomes</taxon>
    </lineage>
</organism>
<dbReference type="AlphaFoldDB" id="A0A6M3LUY5"/>
<name>A0A6M3LUY5_9ZZZZ</name>